<sequence>MATPPRMMVLNYYGYEYFCALPETFDTVAHITAALSVPATHLIRLSLPASDMHRYGLQQYLAGNSVYIELRGRLCVKAETAATPPPSSGTEKIADLSSDNDSFYYAIAGRPFVRFDVHAFERNAGAKSAEAKPGAKEPGKEAPKPGPAAKEKPKPAPKTVEQTLHARTLDNKEVKCTASVTGELAKGPPPGRYLGTFSVDKDHAQAFHGKQLSDVQHAVKSELWIVDGELTTVVEQDQSIVRVLFRPSSDRSRLEMIYGGGEKAVEVSLTLKGWTVSSTYPYTPIRGTEGSDDSLRWFLRVKPNGVIEDVLHSVEMSGIFYELIPKQAPQPKSMKPDSPLVPGML</sequence>
<name>J5T9M9_TRIAS</name>
<reference evidence="2 3" key="1">
    <citation type="journal article" date="2012" name="Eukaryot. Cell">
        <title>Draft genome sequence of CBS 2479, the standard type strain of Trichosporon asahii.</title>
        <authorList>
            <person name="Yang R.Y."/>
            <person name="Li H.T."/>
            <person name="Zhu H."/>
            <person name="Zhou G.P."/>
            <person name="Wang M."/>
            <person name="Wang L."/>
        </authorList>
    </citation>
    <scope>NUCLEOTIDE SEQUENCE [LARGE SCALE GENOMIC DNA]</scope>
    <source>
        <strain evidence="3">ATCC 90039 / CBS 2479 / JCM 2466 / KCTC 7840 / NCYC 2677 / UAMH 7654</strain>
    </source>
</reference>
<dbReference type="EMBL" id="ALBS01000144">
    <property type="protein sequence ID" value="EJT49881.1"/>
    <property type="molecule type" value="Genomic_DNA"/>
</dbReference>
<dbReference type="KEGG" id="tasa:A1Q1_00894"/>
<feature type="compositionally biased region" description="Basic and acidic residues" evidence="1">
    <location>
        <begin position="129"/>
        <end position="154"/>
    </location>
</feature>
<proteinExistence type="predicted"/>
<dbReference type="OrthoDB" id="428577at2759"/>
<dbReference type="HOGENOM" id="CLU_821798_0_0_1"/>
<gene>
    <name evidence="2" type="ORF">A1Q1_00894</name>
</gene>
<evidence type="ECO:0000313" key="3">
    <source>
        <dbReference type="Proteomes" id="UP000002748"/>
    </source>
</evidence>
<dbReference type="GeneID" id="25984408"/>
<protein>
    <submittedName>
        <fullName evidence="2">Uncharacterized protein</fullName>
    </submittedName>
</protein>
<dbReference type="VEuPathDB" id="FungiDB:A1Q1_00894"/>
<dbReference type="RefSeq" id="XP_014180992.1">
    <property type="nucleotide sequence ID" value="XM_014325517.1"/>
</dbReference>
<feature type="region of interest" description="Disordered" evidence="1">
    <location>
        <begin position="126"/>
        <end position="159"/>
    </location>
</feature>
<accession>J5T9M9</accession>
<evidence type="ECO:0000313" key="2">
    <source>
        <dbReference type="EMBL" id="EJT49881.1"/>
    </source>
</evidence>
<dbReference type="AlphaFoldDB" id="J5T9M9"/>
<evidence type="ECO:0000256" key="1">
    <source>
        <dbReference type="SAM" id="MobiDB-lite"/>
    </source>
</evidence>
<comment type="caution">
    <text evidence="2">The sequence shown here is derived from an EMBL/GenBank/DDBJ whole genome shotgun (WGS) entry which is preliminary data.</text>
</comment>
<dbReference type="Proteomes" id="UP000002748">
    <property type="component" value="Unassembled WGS sequence"/>
</dbReference>
<organism evidence="2 3">
    <name type="scientific">Trichosporon asahii var. asahii (strain ATCC 90039 / CBS 2479 / JCM 2466 / KCTC 7840 / NBRC 103889/ NCYC 2677 / UAMH 7654)</name>
    <name type="common">Yeast</name>
    <dbReference type="NCBI Taxonomy" id="1186058"/>
    <lineage>
        <taxon>Eukaryota</taxon>
        <taxon>Fungi</taxon>
        <taxon>Dikarya</taxon>
        <taxon>Basidiomycota</taxon>
        <taxon>Agaricomycotina</taxon>
        <taxon>Tremellomycetes</taxon>
        <taxon>Trichosporonales</taxon>
        <taxon>Trichosporonaceae</taxon>
        <taxon>Trichosporon</taxon>
    </lineage>
</organism>